<proteinExistence type="predicted"/>
<reference evidence="1" key="1">
    <citation type="journal article" date="2014" name="Front. Microbiol.">
        <title>High frequency of phylogenetically diverse reductive dehalogenase-homologous genes in deep subseafloor sedimentary metagenomes.</title>
        <authorList>
            <person name="Kawai M."/>
            <person name="Futagami T."/>
            <person name="Toyoda A."/>
            <person name="Takaki Y."/>
            <person name="Nishi S."/>
            <person name="Hori S."/>
            <person name="Arai W."/>
            <person name="Tsubouchi T."/>
            <person name="Morono Y."/>
            <person name="Uchiyama I."/>
            <person name="Ito T."/>
            <person name="Fujiyama A."/>
            <person name="Inagaki F."/>
            <person name="Takami H."/>
        </authorList>
    </citation>
    <scope>NUCLEOTIDE SEQUENCE</scope>
    <source>
        <strain evidence="1">Expedition CK06-06</strain>
    </source>
</reference>
<dbReference type="AlphaFoldDB" id="X1NC57"/>
<gene>
    <name evidence="1" type="ORF">S06H3_39062</name>
</gene>
<organism evidence="1">
    <name type="scientific">marine sediment metagenome</name>
    <dbReference type="NCBI Taxonomy" id="412755"/>
    <lineage>
        <taxon>unclassified sequences</taxon>
        <taxon>metagenomes</taxon>
        <taxon>ecological metagenomes</taxon>
    </lineage>
</organism>
<evidence type="ECO:0000313" key="1">
    <source>
        <dbReference type="EMBL" id="GAI41587.1"/>
    </source>
</evidence>
<comment type="caution">
    <text evidence="1">The sequence shown here is derived from an EMBL/GenBank/DDBJ whole genome shotgun (WGS) entry which is preliminary data.</text>
</comment>
<dbReference type="EMBL" id="BARV01023856">
    <property type="protein sequence ID" value="GAI41587.1"/>
    <property type="molecule type" value="Genomic_DNA"/>
</dbReference>
<sequence>MNNLKQFATAFSMYASDYFERYPDSTDGLVYMESGHEGEAGYGTIYPDYISTARTFWCPSDYTDEPPTIIDNDDENEEDSCQISYAYAFGLRVAHAAYCPIMSDAGVNNHQGNGGNVLYLDGSVRWVKGGEDEDKDEWVPAAAVWADGMNALDESVSDTSGWPTD</sequence>
<dbReference type="InterPro" id="IPR027558">
    <property type="entry name" value="Pre_pil_HX9DG_C"/>
</dbReference>
<accession>X1NC57</accession>
<name>X1NC57_9ZZZZ</name>
<protein>
    <submittedName>
        <fullName evidence="1">Uncharacterized protein</fullName>
    </submittedName>
</protein>
<dbReference type="NCBIfam" id="TIGR04294">
    <property type="entry name" value="pre_pil_HX9DG"/>
    <property type="match status" value="1"/>
</dbReference>